<accession>A0A517ZQ82</accession>
<evidence type="ECO:0000256" key="1">
    <source>
        <dbReference type="SAM" id="MobiDB-lite"/>
    </source>
</evidence>
<dbReference type="EMBL" id="CP036276">
    <property type="protein sequence ID" value="QDU44642.1"/>
    <property type="molecule type" value="Genomic_DNA"/>
</dbReference>
<keyword evidence="3" id="KW-1185">Reference proteome</keyword>
<name>A0A517ZQ82_9PLAN</name>
<evidence type="ECO:0000313" key="3">
    <source>
        <dbReference type="Proteomes" id="UP000319383"/>
    </source>
</evidence>
<feature type="region of interest" description="Disordered" evidence="1">
    <location>
        <begin position="81"/>
        <end position="110"/>
    </location>
</feature>
<evidence type="ECO:0000313" key="2">
    <source>
        <dbReference type="EMBL" id="QDU44642.1"/>
    </source>
</evidence>
<dbReference type="AlphaFoldDB" id="A0A517ZQ82"/>
<feature type="compositionally biased region" description="Basic residues" evidence="1">
    <location>
        <begin position="96"/>
        <end position="110"/>
    </location>
</feature>
<proteinExistence type="predicted"/>
<sequence>MFEAKGGSSKFSEGAKYGDQMNHDWIKHWYVEVGKKYKGVDTWQKQQIRNAYSNRDPLLTMVASLDFHRANRSGASNLLDNDELRAASKSGPSKRLLGKSGKRKTRKAMG</sequence>
<dbReference type="Proteomes" id="UP000319383">
    <property type="component" value="Chromosome"/>
</dbReference>
<gene>
    <name evidence="2" type="ORF">Mal52_31280</name>
</gene>
<dbReference type="KEGG" id="sdyn:Mal52_31280"/>
<protein>
    <submittedName>
        <fullName evidence="2">Uncharacterized protein</fullName>
    </submittedName>
</protein>
<reference evidence="2 3" key="1">
    <citation type="submission" date="2019-02" db="EMBL/GenBank/DDBJ databases">
        <title>Deep-cultivation of Planctomycetes and their phenomic and genomic characterization uncovers novel biology.</title>
        <authorList>
            <person name="Wiegand S."/>
            <person name="Jogler M."/>
            <person name="Boedeker C."/>
            <person name="Pinto D."/>
            <person name="Vollmers J."/>
            <person name="Rivas-Marin E."/>
            <person name="Kohn T."/>
            <person name="Peeters S.H."/>
            <person name="Heuer A."/>
            <person name="Rast P."/>
            <person name="Oberbeckmann S."/>
            <person name="Bunk B."/>
            <person name="Jeske O."/>
            <person name="Meyerdierks A."/>
            <person name="Storesund J.E."/>
            <person name="Kallscheuer N."/>
            <person name="Luecker S."/>
            <person name="Lage O.M."/>
            <person name="Pohl T."/>
            <person name="Merkel B.J."/>
            <person name="Hornburger P."/>
            <person name="Mueller R.-W."/>
            <person name="Bruemmer F."/>
            <person name="Labrenz M."/>
            <person name="Spormann A.M."/>
            <person name="Op den Camp H."/>
            <person name="Overmann J."/>
            <person name="Amann R."/>
            <person name="Jetten M.S.M."/>
            <person name="Mascher T."/>
            <person name="Medema M.H."/>
            <person name="Devos D.P."/>
            <person name="Kaster A.-K."/>
            <person name="Ovreas L."/>
            <person name="Rohde M."/>
            <person name="Galperin M.Y."/>
            <person name="Jogler C."/>
        </authorList>
    </citation>
    <scope>NUCLEOTIDE SEQUENCE [LARGE SCALE GENOMIC DNA]</scope>
    <source>
        <strain evidence="2 3">Mal52</strain>
    </source>
</reference>
<organism evidence="2 3">
    <name type="scientific">Symmachiella dynata</name>
    <dbReference type="NCBI Taxonomy" id="2527995"/>
    <lineage>
        <taxon>Bacteria</taxon>
        <taxon>Pseudomonadati</taxon>
        <taxon>Planctomycetota</taxon>
        <taxon>Planctomycetia</taxon>
        <taxon>Planctomycetales</taxon>
        <taxon>Planctomycetaceae</taxon>
        <taxon>Symmachiella</taxon>
    </lineage>
</organism>
<dbReference type="RefSeq" id="WP_145376970.1">
    <property type="nucleotide sequence ID" value="NZ_CP036276.1"/>
</dbReference>